<organism evidence="1 2">
    <name type="scientific">Lactococcus allomyrinae</name>
    <dbReference type="NCBI Taxonomy" id="2419773"/>
    <lineage>
        <taxon>Bacteria</taxon>
        <taxon>Bacillati</taxon>
        <taxon>Bacillota</taxon>
        <taxon>Bacilli</taxon>
        <taxon>Lactobacillales</taxon>
        <taxon>Streptococcaceae</taxon>
        <taxon>Lactococcus</taxon>
    </lineage>
</organism>
<keyword evidence="2" id="KW-1185">Reference proteome</keyword>
<accession>A0A387BDP0</accession>
<dbReference type="Proteomes" id="UP000269374">
    <property type="component" value="Chromosome"/>
</dbReference>
<dbReference type="AlphaFoldDB" id="A0A387BDP0"/>
<gene>
    <name evidence="1" type="ORF">D7I46_10460</name>
</gene>
<name>A0A387BDP0_9LACT</name>
<sequence>MIEDINLKNAEVSAILTMVLDEIQGIYNLEEENWHHELVRLKSTLFTSLYMMDERVQDINGIARLIMKKEVQKEKS</sequence>
<dbReference type="KEGG" id="lact:D7I46_10460"/>
<evidence type="ECO:0000313" key="2">
    <source>
        <dbReference type="Proteomes" id="UP000269374"/>
    </source>
</evidence>
<protein>
    <submittedName>
        <fullName evidence="1">Uncharacterized protein</fullName>
    </submittedName>
</protein>
<reference evidence="1 2" key="1">
    <citation type="submission" date="2018-09" db="EMBL/GenBank/DDBJ databases">
        <title>Genome sequencing of strain 1JSPR-7.</title>
        <authorList>
            <person name="Heo J."/>
            <person name="Kim S.-J."/>
            <person name="Kwon S.-W."/>
        </authorList>
    </citation>
    <scope>NUCLEOTIDE SEQUENCE [LARGE SCALE GENOMIC DNA]</scope>
    <source>
        <strain evidence="1 2">1JSPR-7</strain>
    </source>
</reference>
<dbReference type="EMBL" id="CP032627">
    <property type="protein sequence ID" value="AYG01983.1"/>
    <property type="molecule type" value="Genomic_DNA"/>
</dbReference>
<proteinExistence type="predicted"/>
<evidence type="ECO:0000313" key="1">
    <source>
        <dbReference type="EMBL" id="AYG01983.1"/>
    </source>
</evidence>